<sequence>MPNGDGYFSSISMRGNILMAHSSKGWFSGMDKNNLRRIIMMDYAGGVMALGSGSGEVLFYFADRHSYDEFF</sequence>
<keyword evidence="1" id="KW-0472">Membrane</keyword>
<dbReference type="Proteomes" id="UP000095287">
    <property type="component" value="Unplaced"/>
</dbReference>
<feature type="transmembrane region" description="Helical" evidence="1">
    <location>
        <begin position="40"/>
        <end position="62"/>
    </location>
</feature>
<dbReference type="AlphaFoldDB" id="A0A1I8AC25"/>
<reference evidence="3" key="1">
    <citation type="submission" date="2016-11" db="UniProtKB">
        <authorList>
            <consortium name="WormBaseParasite"/>
        </authorList>
    </citation>
    <scope>IDENTIFICATION</scope>
</reference>
<keyword evidence="1" id="KW-1133">Transmembrane helix</keyword>
<keyword evidence="1" id="KW-0812">Transmembrane</keyword>
<evidence type="ECO:0000313" key="2">
    <source>
        <dbReference type="Proteomes" id="UP000095287"/>
    </source>
</evidence>
<evidence type="ECO:0000313" key="3">
    <source>
        <dbReference type="WBParaSite" id="L893_g3917.t1"/>
    </source>
</evidence>
<protein>
    <submittedName>
        <fullName evidence="3">Mcl1_mid domain-containing protein</fullName>
    </submittedName>
</protein>
<evidence type="ECO:0000256" key="1">
    <source>
        <dbReference type="SAM" id="Phobius"/>
    </source>
</evidence>
<keyword evidence="2" id="KW-1185">Reference proteome</keyword>
<dbReference type="WBParaSite" id="L893_g3917.t1">
    <property type="protein sequence ID" value="L893_g3917.t1"/>
    <property type="gene ID" value="L893_g3917"/>
</dbReference>
<organism evidence="2 3">
    <name type="scientific">Steinernema glaseri</name>
    <dbReference type="NCBI Taxonomy" id="37863"/>
    <lineage>
        <taxon>Eukaryota</taxon>
        <taxon>Metazoa</taxon>
        <taxon>Ecdysozoa</taxon>
        <taxon>Nematoda</taxon>
        <taxon>Chromadorea</taxon>
        <taxon>Rhabditida</taxon>
        <taxon>Tylenchina</taxon>
        <taxon>Panagrolaimomorpha</taxon>
        <taxon>Strongyloidoidea</taxon>
        <taxon>Steinernematidae</taxon>
        <taxon>Steinernema</taxon>
    </lineage>
</organism>
<proteinExistence type="predicted"/>
<name>A0A1I8AC25_9BILA</name>
<accession>A0A1I8AC25</accession>